<gene>
    <name evidence="1" type="ORF">PHYPA_016995</name>
</gene>
<accession>A0A2K1JLB7</accession>
<protein>
    <submittedName>
        <fullName evidence="1 2">Uncharacterized protein</fullName>
    </submittedName>
</protein>
<dbReference type="AlphaFoldDB" id="A0A2K1JLB7"/>
<dbReference type="InParanoid" id="A0A2K1JLB7"/>
<reference evidence="1 3" key="2">
    <citation type="journal article" date="2018" name="Plant J.">
        <title>The Physcomitrella patens chromosome-scale assembly reveals moss genome structure and evolution.</title>
        <authorList>
            <person name="Lang D."/>
            <person name="Ullrich K.K."/>
            <person name="Murat F."/>
            <person name="Fuchs J."/>
            <person name="Jenkins J."/>
            <person name="Haas F.B."/>
            <person name="Piednoel M."/>
            <person name="Gundlach H."/>
            <person name="Van Bel M."/>
            <person name="Meyberg R."/>
            <person name="Vives C."/>
            <person name="Morata J."/>
            <person name="Symeonidi A."/>
            <person name="Hiss M."/>
            <person name="Muchero W."/>
            <person name="Kamisugi Y."/>
            <person name="Saleh O."/>
            <person name="Blanc G."/>
            <person name="Decker E.L."/>
            <person name="van Gessel N."/>
            <person name="Grimwood J."/>
            <person name="Hayes R.D."/>
            <person name="Graham S.W."/>
            <person name="Gunter L.E."/>
            <person name="McDaniel S.F."/>
            <person name="Hoernstein S.N.W."/>
            <person name="Larsson A."/>
            <person name="Li F.W."/>
            <person name="Perroud P.F."/>
            <person name="Phillips J."/>
            <person name="Ranjan P."/>
            <person name="Rokshar D.S."/>
            <person name="Rothfels C.J."/>
            <person name="Schneider L."/>
            <person name="Shu S."/>
            <person name="Stevenson D.W."/>
            <person name="Thummler F."/>
            <person name="Tillich M."/>
            <person name="Villarreal Aguilar J.C."/>
            <person name="Widiez T."/>
            <person name="Wong G.K."/>
            <person name="Wymore A."/>
            <person name="Zhang Y."/>
            <person name="Zimmer A.D."/>
            <person name="Quatrano R.S."/>
            <person name="Mayer K.F.X."/>
            <person name="Goodstein D."/>
            <person name="Casacuberta J.M."/>
            <person name="Vandepoele K."/>
            <person name="Reski R."/>
            <person name="Cuming A.C."/>
            <person name="Tuskan G.A."/>
            <person name="Maumus F."/>
            <person name="Salse J."/>
            <person name="Schmutz J."/>
            <person name="Rensing S.A."/>
        </authorList>
    </citation>
    <scope>NUCLEOTIDE SEQUENCE [LARGE SCALE GENOMIC DNA]</scope>
    <source>
        <strain evidence="2 3">cv. Gransden 2004</strain>
    </source>
</reference>
<keyword evidence="3" id="KW-1185">Reference proteome</keyword>
<name>A0A2K1JLB7_PHYPA</name>
<dbReference type="Proteomes" id="UP000006727">
    <property type="component" value="Chromosome 13"/>
</dbReference>
<evidence type="ECO:0000313" key="3">
    <source>
        <dbReference type="Proteomes" id="UP000006727"/>
    </source>
</evidence>
<evidence type="ECO:0000313" key="1">
    <source>
        <dbReference type="EMBL" id="PNR42166.1"/>
    </source>
</evidence>
<sequence length="133" mass="14670">MLLQIQTTSESCKIFQAGIFTPRRKFPLALLTSGFGPCSEVHHRHILAFVSASASLLVPLGLRKDSLSVPAVSSRGVVFTLIPVHSKPSLNVYSPSESESLCLSNSRVENIRICYNWLREYLSFVCLVVCTSL</sequence>
<reference evidence="1 3" key="1">
    <citation type="journal article" date="2008" name="Science">
        <title>The Physcomitrella genome reveals evolutionary insights into the conquest of land by plants.</title>
        <authorList>
            <person name="Rensing S."/>
            <person name="Lang D."/>
            <person name="Zimmer A."/>
            <person name="Terry A."/>
            <person name="Salamov A."/>
            <person name="Shapiro H."/>
            <person name="Nishiyama T."/>
            <person name="Perroud P.-F."/>
            <person name="Lindquist E."/>
            <person name="Kamisugi Y."/>
            <person name="Tanahashi T."/>
            <person name="Sakakibara K."/>
            <person name="Fujita T."/>
            <person name="Oishi K."/>
            <person name="Shin-I T."/>
            <person name="Kuroki Y."/>
            <person name="Toyoda A."/>
            <person name="Suzuki Y."/>
            <person name="Hashimoto A."/>
            <person name="Yamaguchi K."/>
            <person name="Sugano A."/>
            <person name="Kohara Y."/>
            <person name="Fujiyama A."/>
            <person name="Anterola A."/>
            <person name="Aoki S."/>
            <person name="Ashton N."/>
            <person name="Barbazuk W.B."/>
            <person name="Barker E."/>
            <person name="Bennetzen J."/>
            <person name="Bezanilla M."/>
            <person name="Blankenship R."/>
            <person name="Cho S.H."/>
            <person name="Dutcher S."/>
            <person name="Estelle M."/>
            <person name="Fawcett J.A."/>
            <person name="Gundlach H."/>
            <person name="Hanada K."/>
            <person name="Heyl A."/>
            <person name="Hicks K.A."/>
            <person name="Hugh J."/>
            <person name="Lohr M."/>
            <person name="Mayer K."/>
            <person name="Melkozernov A."/>
            <person name="Murata T."/>
            <person name="Nelson D."/>
            <person name="Pils B."/>
            <person name="Prigge M."/>
            <person name="Reiss B."/>
            <person name="Renner T."/>
            <person name="Rombauts S."/>
            <person name="Rushton P."/>
            <person name="Sanderfoot A."/>
            <person name="Schween G."/>
            <person name="Shiu S.-H."/>
            <person name="Stueber K."/>
            <person name="Theodoulou F.L."/>
            <person name="Tu H."/>
            <person name="Van de Peer Y."/>
            <person name="Verrier P.J."/>
            <person name="Waters E."/>
            <person name="Wood A."/>
            <person name="Yang L."/>
            <person name="Cove D."/>
            <person name="Cuming A."/>
            <person name="Hasebe M."/>
            <person name="Lucas S."/>
            <person name="Mishler D.B."/>
            <person name="Reski R."/>
            <person name="Grigoriev I."/>
            <person name="Quatrano R.S."/>
            <person name="Boore J.L."/>
        </authorList>
    </citation>
    <scope>NUCLEOTIDE SEQUENCE [LARGE SCALE GENOMIC DNA]</scope>
    <source>
        <strain evidence="2 3">cv. Gransden 2004</strain>
    </source>
</reference>
<dbReference type="Gramene" id="Pp3c13_4889V3.1">
    <property type="protein sequence ID" value="Pp3c13_4889V3.1"/>
    <property type="gene ID" value="Pp3c13_4889"/>
</dbReference>
<dbReference type="EMBL" id="ABEU02000013">
    <property type="protein sequence ID" value="PNR42166.1"/>
    <property type="molecule type" value="Genomic_DNA"/>
</dbReference>
<organism evidence="1">
    <name type="scientific">Physcomitrium patens</name>
    <name type="common">Spreading-leaved earth moss</name>
    <name type="synonym">Physcomitrella patens</name>
    <dbReference type="NCBI Taxonomy" id="3218"/>
    <lineage>
        <taxon>Eukaryota</taxon>
        <taxon>Viridiplantae</taxon>
        <taxon>Streptophyta</taxon>
        <taxon>Embryophyta</taxon>
        <taxon>Bryophyta</taxon>
        <taxon>Bryophytina</taxon>
        <taxon>Bryopsida</taxon>
        <taxon>Funariidae</taxon>
        <taxon>Funariales</taxon>
        <taxon>Funariaceae</taxon>
        <taxon>Physcomitrium</taxon>
    </lineage>
</organism>
<evidence type="ECO:0000313" key="2">
    <source>
        <dbReference type="EnsemblPlants" id="Pp3c13_4889V3.1"/>
    </source>
</evidence>
<dbReference type="EnsemblPlants" id="Pp3c13_4889V3.1">
    <property type="protein sequence ID" value="Pp3c13_4889V3.1"/>
    <property type="gene ID" value="Pp3c13_4889"/>
</dbReference>
<reference evidence="2" key="3">
    <citation type="submission" date="2020-12" db="UniProtKB">
        <authorList>
            <consortium name="EnsemblPlants"/>
        </authorList>
    </citation>
    <scope>IDENTIFICATION</scope>
</reference>
<proteinExistence type="predicted"/>